<dbReference type="SMART" id="SM00526">
    <property type="entry name" value="H15"/>
    <property type="match status" value="1"/>
</dbReference>
<comment type="subcellular location">
    <subcellularLocation>
        <location evidence="2">Chromosome</location>
    </subcellularLocation>
    <subcellularLocation>
        <location evidence="1 6">Nucleus</location>
    </subcellularLocation>
</comment>
<dbReference type="InterPro" id="IPR036388">
    <property type="entry name" value="WH-like_DNA-bd_sf"/>
</dbReference>
<dbReference type="GO" id="GO:0005634">
    <property type="term" value="C:nucleus"/>
    <property type="evidence" value="ECO:0007669"/>
    <property type="project" value="UniProtKB-SubCell"/>
</dbReference>
<evidence type="ECO:0000313" key="10">
    <source>
        <dbReference type="RefSeq" id="XP_039140322.1"/>
    </source>
</evidence>
<dbReference type="SUPFAM" id="SSF46785">
    <property type="entry name" value="Winged helix' DNA-binding domain"/>
    <property type="match status" value="1"/>
</dbReference>
<name>A0AB40CP12_DIOCR</name>
<dbReference type="GO" id="GO:0006334">
    <property type="term" value="P:nucleosome assembly"/>
    <property type="evidence" value="ECO:0007669"/>
    <property type="project" value="InterPro"/>
</dbReference>
<dbReference type="InterPro" id="IPR005818">
    <property type="entry name" value="Histone_H1/H5_H15"/>
</dbReference>
<reference evidence="10" key="1">
    <citation type="submission" date="2025-08" db="UniProtKB">
        <authorList>
            <consortium name="RefSeq"/>
        </authorList>
    </citation>
    <scope>IDENTIFICATION</scope>
</reference>
<keyword evidence="9" id="KW-1185">Reference proteome</keyword>
<feature type="domain" description="H15" evidence="8">
    <location>
        <begin position="23"/>
        <end position="93"/>
    </location>
</feature>
<evidence type="ECO:0000256" key="2">
    <source>
        <dbReference type="ARBA" id="ARBA00004286"/>
    </source>
</evidence>
<sequence>MAESKPTTSATKAAKAKARSPPSHPPYLQMIGEAITALKDRTGSSQYAIGKFIEEKHKAKLPPNFAKVLLIQLRKFTASGKLIKIKNSYKLPSVPKKSAVVTKTKKPKASGKVVTPKKKKVVSGLRKRKSVKSIGKSPVKKAGAAAAAAAKKKMKAKK</sequence>
<feature type="compositionally biased region" description="Low complexity" evidence="7">
    <location>
        <begin position="140"/>
        <end position="149"/>
    </location>
</feature>
<dbReference type="PROSITE" id="PS51504">
    <property type="entry name" value="H15"/>
    <property type="match status" value="1"/>
</dbReference>
<dbReference type="GO" id="GO:0031492">
    <property type="term" value="F:nucleosomal DNA binding"/>
    <property type="evidence" value="ECO:0007669"/>
    <property type="project" value="TreeGrafter"/>
</dbReference>
<dbReference type="GO" id="GO:0000786">
    <property type="term" value="C:nucleosome"/>
    <property type="evidence" value="ECO:0007669"/>
    <property type="project" value="InterPro"/>
</dbReference>
<accession>A0AB40CP12</accession>
<dbReference type="AlphaFoldDB" id="A0AB40CP12"/>
<comment type="similarity">
    <text evidence="6">Belongs to the histone H1/H5 family.</text>
</comment>
<dbReference type="InterPro" id="IPR036390">
    <property type="entry name" value="WH_DNA-bd_sf"/>
</dbReference>
<dbReference type="GeneID" id="120277528"/>
<dbReference type="Pfam" id="PF00538">
    <property type="entry name" value="Linker_histone"/>
    <property type="match status" value="1"/>
</dbReference>
<dbReference type="CDD" id="cd00073">
    <property type="entry name" value="H15"/>
    <property type="match status" value="1"/>
</dbReference>
<dbReference type="InterPro" id="IPR005819">
    <property type="entry name" value="H1/H5"/>
</dbReference>
<evidence type="ECO:0000256" key="6">
    <source>
        <dbReference type="RuleBase" id="RU003894"/>
    </source>
</evidence>
<evidence type="ECO:0000313" key="9">
    <source>
        <dbReference type="Proteomes" id="UP001515500"/>
    </source>
</evidence>
<proteinExistence type="inferred from homology"/>
<keyword evidence="5 6" id="KW-0539">Nucleus</keyword>
<evidence type="ECO:0000256" key="4">
    <source>
        <dbReference type="ARBA" id="ARBA00023125"/>
    </source>
</evidence>
<dbReference type="GO" id="GO:0003690">
    <property type="term" value="F:double-stranded DNA binding"/>
    <property type="evidence" value="ECO:0007669"/>
    <property type="project" value="TreeGrafter"/>
</dbReference>
<dbReference type="PANTHER" id="PTHR11467">
    <property type="entry name" value="HISTONE H1"/>
    <property type="match status" value="1"/>
</dbReference>
<dbReference type="GO" id="GO:0030261">
    <property type="term" value="P:chromosome condensation"/>
    <property type="evidence" value="ECO:0007669"/>
    <property type="project" value="TreeGrafter"/>
</dbReference>
<organism evidence="9 10">
    <name type="scientific">Dioscorea cayennensis subsp. rotundata</name>
    <name type="common">White Guinea yam</name>
    <name type="synonym">Dioscorea rotundata</name>
    <dbReference type="NCBI Taxonomy" id="55577"/>
    <lineage>
        <taxon>Eukaryota</taxon>
        <taxon>Viridiplantae</taxon>
        <taxon>Streptophyta</taxon>
        <taxon>Embryophyta</taxon>
        <taxon>Tracheophyta</taxon>
        <taxon>Spermatophyta</taxon>
        <taxon>Magnoliopsida</taxon>
        <taxon>Liliopsida</taxon>
        <taxon>Dioscoreales</taxon>
        <taxon>Dioscoreaceae</taxon>
        <taxon>Dioscorea</taxon>
    </lineage>
</organism>
<gene>
    <name evidence="10" type="primary">LOC120277528</name>
</gene>
<evidence type="ECO:0000256" key="1">
    <source>
        <dbReference type="ARBA" id="ARBA00004123"/>
    </source>
</evidence>
<evidence type="ECO:0000256" key="7">
    <source>
        <dbReference type="SAM" id="MobiDB-lite"/>
    </source>
</evidence>
<evidence type="ECO:0000259" key="8">
    <source>
        <dbReference type="PROSITE" id="PS51504"/>
    </source>
</evidence>
<dbReference type="Gene3D" id="1.10.10.10">
    <property type="entry name" value="Winged helix-like DNA-binding domain superfamily/Winged helix DNA-binding domain"/>
    <property type="match status" value="1"/>
</dbReference>
<protein>
    <submittedName>
        <fullName evidence="10">Histone H1-like</fullName>
    </submittedName>
</protein>
<dbReference type="GO" id="GO:0030527">
    <property type="term" value="F:structural constituent of chromatin"/>
    <property type="evidence" value="ECO:0007669"/>
    <property type="project" value="InterPro"/>
</dbReference>
<feature type="compositionally biased region" description="Basic residues" evidence="7">
    <location>
        <begin position="103"/>
        <end position="131"/>
    </location>
</feature>
<dbReference type="PRINTS" id="PR00624">
    <property type="entry name" value="HISTONEH5"/>
</dbReference>
<evidence type="ECO:0000256" key="5">
    <source>
        <dbReference type="ARBA" id="ARBA00023242"/>
    </source>
</evidence>
<dbReference type="PANTHER" id="PTHR11467:SF131">
    <property type="entry name" value="HISTONE H1"/>
    <property type="match status" value="1"/>
</dbReference>
<feature type="region of interest" description="Disordered" evidence="7">
    <location>
        <begin position="1"/>
        <end position="26"/>
    </location>
</feature>
<evidence type="ECO:0000256" key="3">
    <source>
        <dbReference type="ARBA" id="ARBA00022454"/>
    </source>
</evidence>
<keyword evidence="4 6" id="KW-0238">DNA-binding</keyword>
<keyword evidence="3 6" id="KW-0158">Chromosome</keyword>
<dbReference type="RefSeq" id="XP_039140322.1">
    <property type="nucleotide sequence ID" value="XM_039284388.1"/>
</dbReference>
<dbReference type="Proteomes" id="UP001515500">
    <property type="component" value="Chromosome 15"/>
</dbReference>
<feature type="region of interest" description="Disordered" evidence="7">
    <location>
        <begin position="100"/>
        <end position="158"/>
    </location>
</feature>
<dbReference type="GO" id="GO:0045910">
    <property type="term" value="P:negative regulation of DNA recombination"/>
    <property type="evidence" value="ECO:0007669"/>
    <property type="project" value="TreeGrafter"/>
</dbReference>
<feature type="compositionally biased region" description="Low complexity" evidence="7">
    <location>
        <begin position="1"/>
        <end position="13"/>
    </location>
</feature>